<feature type="domain" description="WYL" evidence="1">
    <location>
        <begin position="17"/>
        <end position="84"/>
    </location>
</feature>
<keyword evidence="3" id="KW-1185">Reference proteome</keyword>
<dbReference type="Proteomes" id="UP000031774">
    <property type="component" value="Plasmid pSVL1"/>
</dbReference>
<proteinExistence type="predicted"/>
<dbReference type="HOGENOM" id="CLU_1915991_0_0_11"/>
<sequence length="132" mass="14889">MSNSMKITAGQTTTRTLIDLIRAMDGERATTITYVDSKGEESVRTIEIHNILTTSKGGIIVRAMCRTRGEMRTFTLEQIKAYTVHRIRFVLTVPEEKAGEAFPVAHFVSSIERMIDLELERDYPLPKVMLAA</sequence>
<evidence type="ECO:0000259" key="1">
    <source>
        <dbReference type="Pfam" id="PF13280"/>
    </source>
</evidence>
<reference evidence="2 3" key="1">
    <citation type="submission" date="2014-12" db="EMBL/GenBank/DDBJ databases">
        <title>Complete genome sequence of Streptomyces vietnamensis strain GIMV4.0001, a genetic manipulable producer of the benzoisochromanequinone antibiotic granaticin.</title>
        <authorList>
            <person name="Deng M.R."/>
            <person name="Guo J."/>
            <person name="Ma L.Y."/>
            <person name="Feng G.D."/>
            <person name="Mo C.Y."/>
            <person name="Zhu H.H."/>
        </authorList>
    </citation>
    <scope>NUCLEOTIDE SEQUENCE [LARGE SCALE GENOMIC DNA]</scope>
    <source>
        <strain evidence="3">GIMV4.0001</strain>
        <plasmid evidence="2 3">pSVL1</plasmid>
    </source>
</reference>
<dbReference type="RefSeq" id="WP_041134939.1">
    <property type="nucleotide sequence ID" value="NZ_CP010408.1"/>
</dbReference>
<evidence type="ECO:0000313" key="2">
    <source>
        <dbReference type="EMBL" id="AJF70471.1"/>
    </source>
</evidence>
<dbReference type="InterPro" id="IPR026881">
    <property type="entry name" value="WYL_dom"/>
</dbReference>
<dbReference type="EMBL" id="CP010408">
    <property type="protein sequence ID" value="AJF70471.1"/>
    <property type="molecule type" value="Genomic_DNA"/>
</dbReference>
<keyword evidence="2" id="KW-0614">Plasmid</keyword>
<name>A0A0B5ID86_9ACTN</name>
<protein>
    <recommendedName>
        <fullName evidence="1">WYL domain-containing protein</fullName>
    </recommendedName>
</protein>
<organism evidence="2 3">
    <name type="scientific">Streptomyces vietnamensis</name>
    <dbReference type="NCBI Taxonomy" id="362257"/>
    <lineage>
        <taxon>Bacteria</taxon>
        <taxon>Bacillati</taxon>
        <taxon>Actinomycetota</taxon>
        <taxon>Actinomycetes</taxon>
        <taxon>Kitasatosporales</taxon>
        <taxon>Streptomycetaceae</taxon>
        <taxon>Streptomyces</taxon>
    </lineage>
</organism>
<dbReference type="Pfam" id="PF13280">
    <property type="entry name" value="WYL"/>
    <property type="match status" value="1"/>
</dbReference>
<geneLocation type="plasmid" evidence="2 3">
    <name>pSVL1</name>
</geneLocation>
<evidence type="ECO:0000313" key="3">
    <source>
        <dbReference type="Proteomes" id="UP000031774"/>
    </source>
</evidence>
<dbReference type="PROSITE" id="PS52050">
    <property type="entry name" value="WYL"/>
    <property type="match status" value="1"/>
</dbReference>
<dbReference type="AlphaFoldDB" id="A0A0B5ID86"/>
<dbReference type="KEGG" id="svt:SVTN_40640"/>
<gene>
    <name evidence="2" type="ORF">SVTN_40640</name>
</gene>
<accession>A0A0B5ID86</accession>